<comment type="subcellular location">
    <subcellularLocation>
        <location evidence="1">Host cell</location>
    </subcellularLocation>
    <subcellularLocation>
        <location evidence="2">Secreted</location>
    </subcellularLocation>
</comment>
<dbReference type="Proteomes" id="UP000789739">
    <property type="component" value="Unassembled WGS sequence"/>
</dbReference>
<dbReference type="GO" id="GO:0043657">
    <property type="term" value="C:host cell"/>
    <property type="evidence" value="ECO:0007669"/>
    <property type="project" value="UniProtKB-SubCell"/>
</dbReference>
<evidence type="ECO:0000256" key="3">
    <source>
        <dbReference type="ARBA" id="ARBA00022525"/>
    </source>
</evidence>
<feature type="non-terminal residue" evidence="5">
    <location>
        <position position="1"/>
    </location>
</feature>
<gene>
    <name evidence="5" type="ORF">PBRASI_LOCUS11205</name>
</gene>
<feature type="domain" description="Crinkler effector protein N-terminal" evidence="4">
    <location>
        <begin position="1"/>
        <end position="88"/>
    </location>
</feature>
<name>A0A9N9ECZ7_9GLOM</name>
<reference evidence="5" key="1">
    <citation type="submission" date="2021-06" db="EMBL/GenBank/DDBJ databases">
        <authorList>
            <person name="Kallberg Y."/>
            <person name="Tangrot J."/>
            <person name="Rosling A."/>
        </authorList>
    </citation>
    <scope>NUCLEOTIDE SEQUENCE</scope>
    <source>
        <strain evidence="5">BR232B</strain>
    </source>
</reference>
<dbReference type="InterPro" id="IPR045379">
    <property type="entry name" value="Crinkler_N"/>
</dbReference>
<dbReference type="Pfam" id="PF20147">
    <property type="entry name" value="Crinkler"/>
    <property type="match status" value="1"/>
</dbReference>
<evidence type="ECO:0000256" key="2">
    <source>
        <dbReference type="ARBA" id="ARBA00004613"/>
    </source>
</evidence>
<dbReference type="GO" id="GO:0005576">
    <property type="term" value="C:extracellular region"/>
    <property type="evidence" value="ECO:0007669"/>
    <property type="project" value="UniProtKB-SubCell"/>
</dbReference>
<evidence type="ECO:0000259" key="4">
    <source>
        <dbReference type="Pfam" id="PF20147"/>
    </source>
</evidence>
<accession>A0A9N9ECZ7</accession>
<protein>
    <submittedName>
        <fullName evidence="5">5640_t:CDS:1</fullName>
    </submittedName>
</protein>
<dbReference type="OrthoDB" id="2673191at2759"/>
<dbReference type="EMBL" id="CAJVPI010004624">
    <property type="protein sequence ID" value="CAG8669088.1"/>
    <property type="molecule type" value="Genomic_DNA"/>
</dbReference>
<evidence type="ECO:0000313" key="5">
    <source>
        <dbReference type="EMBL" id="CAG8669088.1"/>
    </source>
</evidence>
<sequence>CIVLDQYRAFAVDFDKSKTVSHLKTAILEQKKKSFSDIEADQLTLWKVNIPQSNKWEIHTGVDIKQKFGGIELDDLTLIAKYFQKNPQRRGLGGTTYQGEESGRAYEGVDLSCDT</sequence>
<proteinExistence type="predicted"/>
<comment type="caution">
    <text evidence="5">The sequence shown here is derived from an EMBL/GenBank/DDBJ whole genome shotgun (WGS) entry which is preliminary data.</text>
</comment>
<evidence type="ECO:0000313" key="6">
    <source>
        <dbReference type="Proteomes" id="UP000789739"/>
    </source>
</evidence>
<keyword evidence="3" id="KW-0964">Secreted</keyword>
<keyword evidence="6" id="KW-1185">Reference proteome</keyword>
<dbReference type="AlphaFoldDB" id="A0A9N9ECZ7"/>
<organism evidence="5 6">
    <name type="scientific">Paraglomus brasilianum</name>
    <dbReference type="NCBI Taxonomy" id="144538"/>
    <lineage>
        <taxon>Eukaryota</taxon>
        <taxon>Fungi</taxon>
        <taxon>Fungi incertae sedis</taxon>
        <taxon>Mucoromycota</taxon>
        <taxon>Glomeromycotina</taxon>
        <taxon>Glomeromycetes</taxon>
        <taxon>Paraglomerales</taxon>
        <taxon>Paraglomeraceae</taxon>
        <taxon>Paraglomus</taxon>
    </lineage>
</organism>
<evidence type="ECO:0000256" key="1">
    <source>
        <dbReference type="ARBA" id="ARBA00004340"/>
    </source>
</evidence>
<feature type="non-terminal residue" evidence="5">
    <location>
        <position position="115"/>
    </location>
</feature>